<dbReference type="GO" id="GO:0006099">
    <property type="term" value="P:tricarboxylic acid cycle"/>
    <property type="evidence" value="ECO:0007669"/>
    <property type="project" value="UniProtKB-UniPathway"/>
</dbReference>
<dbReference type="PANTHER" id="PTHR11739:SF4">
    <property type="entry name" value="CITRATE SYNTHASE, PEROXISOMAL"/>
    <property type="match status" value="1"/>
</dbReference>
<dbReference type="SUPFAM" id="SSF48256">
    <property type="entry name" value="Citrate synthase"/>
    <property type="match status" value="1"/>
</dbReference>
<reference evidence="8" key="1">
    <citation type="submission" date="2015-01" db="EMBL/GenBank/DDBJ databases">
        <authorList>
            <person name="Andreevskaya M."/>
        </authorList>
    </citation>
    <scope>NUCLEOTIDE SEQUENCE [LARGE SCALE GENOMIC DNA]</scope>
    <source>
        <strain evidence="8">MKFS47</strain>
    </source>
</reference>
<accession>A0A0D6DX20</accession>
<dbReference type="InterPro" id="IPR002020">
    <property type="entry name" value="Citrate_synthase"/>
</dbReference>
<evidence type="ECO:0000256" key="2">
    <source>
        <dbReference type="ARBA" id="ARBA00010566"/>
    </source>
</evidence>
<dbReference type="InterPro" id="IPR016143">
    <property type="entry name" value="Citrate_synth-like_sm_a-sub"/>
</dbReference>
<evidence type="ECO:0000256" key="6">
    <source>
        <dbReference type="PIRSR" id="PIRSR001369-1"/>
    </source>
</evidence>
<name>A0A0D6DX20_9LACT</name>
<dbReference type="Gene3D" id="1.10.580.10">
    <property type="entry name" value="Citrate Synthase, domain 1"/>
    <property type="match status" value="1"/>
</dbReference>
<protein>
    <recommendedName>
        <fullName evidence="5">Citrate synthase</fullName>
    </recommendedName>
</protein>
<keyword evidence="3 5" id="KW-0808">Transferase</keyword>
<dbReference type="AlphaFoldDB" id="A0A0D6DX20"/>
<organism evidence="7 8">
    <name type="scientific">Pseudolactococcus piscium MKFS47</name>
    <dbReference type="NCBI Taxonomy" id="297352"/>
    <lineage>
        <taxon>Bacteria</taxon>
        <taxon>Bacillati</taxon>
        <taxon>Bacillota</taxon>
        <taxon>Bacilli</taxon>
        <taxon>Lactobacillales</taxon>
        <taxon>Streptococcaceae</taxon>
        <taxon>Pseudolactococcus</taxon>
    </lineage>
</organism>
<comment type="catalytic activity">
    <reaction evidence="4">
        <text>oxaloacetate + acetyl-CoA + H2O = citrate + CoA + H(+)</text>
        <dbReference type="Rhea" id="RHEA:16845"/>
        <dbReference type="ChEBI" id="CHEBI:15377"/>
        <dbReference type="ChEBI" id="CHEBI:15378"/>
        <dbReference type="ChEBI" id="CHEBI:16452"/>
        <dbReference type="ChEBI" id="CHEBI:16947"/>
        <dbReference type="ChEBI" id="CHEBI:57287"/>
        <dbReference type="ChEBI" id="CHEBI:57288"/>
        <dbReference type="EC" id="2.3.3.16"/>
    </reaction>
</comment>
<dbReference type="GO" id="GO:0036440">
    <property type="term" value="F:citrate synthase activity"/>
    <property type="evidence" value="ECO:0007669"/>
    <property type="project" value="UniProtKB-EC"/>
</dbReference>
<dbReference type="EMBL" id="LN774769">
    <property type="protein sequence ID" value="CEN28531.1"/>
    <property type="molecule type" value="Genomic_DNA"/>
</dbReference>
<dbReference type="InterPro" id="IPR024176">
    <property type="entry name" value="Citrate_synthase_bac-typ"/>
</dbReference>
<dbReference type="STRING" id="1364.LP2241_30343"/>
<dbReference type="PRINTS" id="PR00143">
    <property type="entry name" value="CITRTSNTHASE"/>
</dbReference>
<sequence>MDNYITKIQKNSIIPLAFYEQYDVKKGLRDVNGKGVLAGLTNISAIHSFDEAGDPMPGILEYRAINIKAISEHLKAENRFGFEEITYLLLFGELPTAAELAEFNQKLVDKRQLPPEFVRDIILKATSNDVMNSMSRSILSLATFDEKVNEMTLENVLDQSLSLIANFPLLAIYAYQAYNHIEKDESLYIHYPDKTLTTAENILRLLRPDKQFTDTEAKVLDLALILHMEHGGGNNSTFTTHVVTSSGTDTYASVVASLSSLKGSKHGGANIKVAKMLDDIWKNVPDHTDEDAIFDYLCKILNKDAFDKKGLIYGMGHAIYSLSDPRAEVLKSYVKELAEEKGLHDAYQFYKKIERLAPQAIAQERNIYKGVSANVDFYSGFVYQMLGLPEELYTPLFAIARIVGWSAHRMEEMLNMNKIIRPAYESVLTTKAYTKIEDREL</sequence>
<comment type="pathway">
    <text evidence="1">Carbohydrate metabolism; tricarboxylic acid cycle.</text>
</comment>
<dbReference type="InterPro" id="IPR016142">
    <property type="entry name" value="Citrate_synth-like_lrg_a-sub"/>
</dbReference>
<dbReference type="Pfam" id="PF00285">
    <property type="entry name" value="Citrate_synt"/>
    <property type="match status" value="1"/>
</dbReference>
<dbReference type="PANTHER" id="PTHR11739">
    <property type="entry name" value="CITRATE SYNTHASE"/>
    <property type="match status" value="1"/>
</dbReference>
<dbReference type="Gene3D" id="1.10.230.10">
    <property type="entry name" value="Cytochrome P450-Terp, domain 2"/>
    <property type="match status" value="1"/>
</dbReference>
<dbReference type="KEGG" id="lpk:LACPI_1331"/>
<dbReference type="GO" id="GO:0005829">
    <property type="term" value="C:cytosol"/>
    <property type="evidence" value="ECO:0007669"/>
    <property type="project" value="TreeGrafter"/>
</dbReference>
<dbReference type="Proteomes" id="UP000033166">
    <property type="component" value="Chromosome I"/>
</dbReference>
<feature type="active site" evidence="6">
    <location>
        <position position="317"/>
    </location>
</feature>
<evidence type="ECO:0000313" key="7">
    <source>
        <dbReference type="EMBL" id="CEN28531.1"/>
    </source>
</evidence>
<evidence type="ECO:0000256" key="4">
    <source>
        <dbReference type="ARBA" id="ARBA00049288"/>
    </source>
</evidence>
<evidence type="ECO:0000256" key="1">
    <source>
        <dbReference type="ARBA" id="ARBA00005163"/>
    </source>
</evidence>
<gene>
    <name evidence="7" type="ORF">LACPI_1331</name>
</gene>
<evidence type="ECO:0000313" key="8">
    <source>
        <dbReference type="Proteomes" id="UP000033166"/>
    </source>
</evidence>
<comment type="similarity">
    <text evidence="2 5">Belongs to the citrate synthase family.</text>
</comment>
<dbReference type="HOGENOM" id="CLU_025068_2_2_9"/>
<dbReference type="RefSeq" id="WP_047915648.1">
    <property type="nucleotide sequence ID" value="NZ_LN774769.1"/>
</dbReference>
<feature type="active site" evidence="6">
    <location>
        <position position="376"/>
    </location>
</feature>
<evidence type="ECO:0000256" key="5">
    <source>
        <dbReference type="PIRNR" id="PIRNR001369"/>
    </source>
</evidence>
<proteinExistence type="inferred from homology"/>
<dbReference type="GO" id="GO:0005975">
    <property type="term" value="P:carbohydrate metabolic process"/>
    <property type="evidence" value="ECO:0007669"/>
    <property type="project" value="TreeGrafter"/>
</dbReference>
<dbReference type="InterPro" id="IPR036969">
    <property type="entry name" value="Citrate_synthase_sf"/>
</dbReference>
<evidence type="ECO:0000256" key="3">
    <source>
        <dbReference type="ARBA" id="ARBA00022679"/>
    </source>
</evidence>
<dbReference type="PIRSF" id="PIRSF001369">
    <property type="entry name" value="Citrate_synth"/>
    <property type="match status" value="1"/>
</dbReference>
<dbReference type="UniPathway" id="UPA00223"/>
<dbReference type="NCBIfam" id="NF010635">
    <property type="entry name" value="PRK14032.1"/>
    <property type="match status" value="1"/>
</dbReference>